<organism evidence="1 2">
    <name type="scientific">Clostridium tetani</name>
    <dbReference type="NCBI Taxonomy" id="1513"/>
    <lineage>
        <taxon>Bacteria</taxon>
        <taxon>Bacillati</taxon>
        <taxon>Bacillota</taxon>
        <taxon>Clostridia</taxon>
        <taxon>Eubacteriales</taxon>
        <taxon>Clostridiaceae</taxon>
        <taxon>Clostridium</taxon>
    </lineage>
</organism>
<protein>
    <recommendedName>
        <fullName evidence="3">Phage protein</fullName>
    </recommendedName>
</protein>
<evidence type="ECO:0000313" key="2">
    <source>
        <dbReference type="Proteomes" id="UP000290273"/>
    </source>
</evidence>
<comment type="caution">
    <text evidence="1">The sequence shown here is derived from an EMBL/GenBank/DDBJ whole genome shotgun (WGS) entry which is preliminary data.</text>
</comment>
<name>A0ABY0ESQ2_CLOTA</name>
<gene>
    <name evidence="1" type="ORF">DP131_06400</name>
</gene>
<dbReference type="Proteomes" id="UP000290273">
    <property type="component" value="Unassembled WGS sequence"/>
</dbReference>
<reference evidence="1 2" key="1">
    <citation type="submission" date="2018-06" db="EMBL/GenBank/DDBJ databases">
        <title>Genome conservation of Clostridium tetani.</title>
        <authorList>
            <person name="Bruggemann H."/>
            <person name="Popoff M.R."/>
        </authorList>
    </citation>
    <scope>NUCLEOTIDE SEQUENCE [LARGE SCALE GENOMIC DNA]</scope>
    <source>
        <strain evidence="1 2">63.05</strain>
    </source>
</reference>
<evidence type="ECO:0008006" key="3">
    <source>
        <dbReference type="Google" id="ProtNLM"/>
    </source>
</evidence>
<sequence>MNILKILDINKNNIMDYKGLNIDFFTAGSQFYYKENNIENCLVKTEENLEFKHDDIVEITEEEYWNIIENYKPAEPELAEEQKKIEQLERDNINNMKAMVELHAKILALEGKL</sequence>
<proteinExistence type="predicted"/>
<dbReference type="EMBL" id="QMAU01000027">
    <property type="protein sequence ID" value="RXI56925.1"/>
    <property type="molecule type" value="Genomic_DNA"/>
</dbReference>
<accession>A0ABY0ESQ2</accession>
<evidence type="ECO:0000313" key="1">
    <source>
        <dbReference type="EMBL" id="RXI56925.1"/>
    </source>
</evidence>
<dbReference type="RefSeq" id="WP_035110002.1">
    <property type="nucleotide sequence ID" value="NZ_CASHSX010000016.1"/>
</dbReference>